<evidence type="ECO:0000313" key="1">
    <source>
        <dbReference type="EMBL" id="KAH3791246.1"/>
    </source>
</evidence>
<dbReference type="AlphaFoldDB" id="A0A9D4F708"/>
<reference evidence="1" key="2">
    <citation type="submission" date="2020-11" db="EMBL/GenBank/DDBJ databases">
        <authorList>
            <person name="McCartney M.A."/>
            <person name="Auch B."/>
            <person name="Kono T."/>
            <person name="Mallez S."/>
            <person name="Becker A."/>
            <person name="Gohl D.M."/>
            <person name="Silverstein K.A.T."/>
            <person name="Koren S."/>
            <person name="Bechman K.B."/>
            <person name="Herman A."/>
            <person name="Abrahante J.E."/>
            <person name="Garbe J."/>
        </authorList>
    </citation>
    <scope>NUCLEOTIDE SEQUENCE</scope>
    <source>
        <strain evidence="1">Duluth1</strain>
        <tissue evidence="1">Whole animal</tissue>
    </source>
</reference>
<dbReference type="EMBL" id="JAIWYP010000007">
    <property type="protein sequence ID" value="KAH3791246.1"/>
    <property type="molecule type" value="Genomic_DNA"/>
</dbReference>
<comment type="caution">
    <text evidence="1">The sequence shown here is derived from an EMBL/GenBank/DDBJ whole genome shotgun (WGS) entry which is preliminary data.</text>
</comment>
<organism evidence="1 2">
    <name type="scientific">Dreissena polymorpha</name>
    <name type="common">Zebra mussel</name>
    <name type="synonym">Mytilus polymorpha</name>
    <dbReference type="NCBI Taxonomy" id="45954"/>
    <lineage>
        <taxon>Eukaryota</taxon>
        <taxon>Metazoa</taxon>
        <taxon>Spiralia</taxon>
        <taxon>Lophotrochozoa</taxon>
        <taxon>Mollusca</taxon>
        <taxon>Bivalvia</taxon>
        <taxon>Autobranchia</taxon>
        <taxon>Heteroconchia</taxon>
        <taxon>Euheterodonta</taxon>
        <taxon>Imparidentia</taxon>
        <taxon>Neoheterodontei</taxon>
        <taxon>Myida</taxon>
        <taxon>Dreissenoidea</taxon>
        <taxon>Dreissenidae</taxon>
        <taxon>Dreissena</taxon>
    </lineage>
</organism>
<accession>A0A9D4F708</accession>
<reference evidence="1" key="1">
    <citation type="journal article" date="2019" name="bioRxiv">
        <title>The Genome of the Zebra Mussel, Dreissena polymorpha: A Resource for Invasive Species Research.</title>
        <authorList>
            <person name="McCartney M.A."/>
            <person name="Auch B."/>
            <person name="Kono T."/>
            <person name="Mallez S."/>
            <person name="Zhang Y."/>
            <person name="Obille A."/>
            <person name="Becker A."/>
            <person name="Abrahante J.E."/>
            <person name="Garbe J."/>
            <person name="Badalamenti J.P."/>
            <person name="Herman A."/>
            <person name="Mangelson H."/>
            <person name="Liachko I."/>
            <person name="Sullivan S."/>
            <person name="Sone E.D."/>
            <person name="Koren S."/>
            <person name="Silverstein K.A.T."/>
            <person name="Beckman K.B."/>
            <person name="Gohl D.M."/>
        </authorList>
    </citation>
    <scope>NUCLEOTIDE SEQUENCE</scope>
    <source>
        <strain evidence="1">Duluth1</strain>
        <tissue evidence="1">Whole animal</tissue>
    </source>
</reference>
<protein>
    <submittedName>
        <fullName evidence="1">Uncharacterized protein</fullName>
    </submittedName>
</protein>
<evidence type="ECO:0000313" key="2">
    <source>
        <dbReference type="Proteomes" id="UP000828390"/>
    </source>
</evidence>
<sequence length="77" mass="8483">MYINQSNQGFTANEQVGGTGYAHASATAIHLSLKRIIGRGGGYQSYESIRDEMIRENGSDGANTFNVLKKVCPRYRL</sequence>
<proteinExistence type="predicted"/>
<dbReference type="Proteomes" id="UP000828390">
    <property type="component" value="Unassembled WGS sequence"/>
</dbReference>
<name>A0A9D4F708_DREPO</name>
<gene>
    <name evidence="1" type="ORF">DPMN_144729</name>
</gene>
<keyword evidence="2" id="KW-1185">Reference proteome</keyword>